<evidence type="ECO:0000259" key="6">
    <source>
        <dbReference type="PROSITE" id="PS50089"/>
    </source>
</evidence>
<dbReference type="PROSITE" id="PS50089">
    <property type="entry name" value="ZF_RING_2"/>
    <property type="match status" value="1"/>
</dbReference>
<keyword evidence="1" id="KW-0479">Metal-binding</keyword>
<keyword evidence="8" id="KW-1185">Reference proteome</keyword>
<dbReference type="Proteomes" id="UP000799770">
    <property type="component" value="Unassembled WGS sequence"/>
</dbReference>
<organism evidence="7 8">
    <name type="scientific">Lophiotrema nucula</name>
    <dbReference type="NCBI Taxonomy" id="690887"/>
    <lineage>
        <taxon>Eukaryota</taxon>
        <taxon>Fungi</taxon>
        <taxon>Dikarya</taxon>
        <taxon>Ascomycota</taxon>
        <taxon>Pezizomycotina</taxon>
        <taxon>Dothideomycetes</taxon>
        <taxon>Pleosporomycetidae</taxon>
        <taxon>Pleosporales</taxon>
        <taxon>Lophiotremataceae</taxon>
        <taxon>Lophiotrema</taxon>
    </lineage>
</organism>
<dbReference type="SUPFAM" id="SSF57850">
    <property type="entry name" value="RING/U-box"/>
    <property type="match status" value="1"/>
</dbReference>
<dbReference type="Pfam" id="PF13445">
    <property type="entry name" value="zf-RING_UBOX"/>
    <property type="match status" value="1"/>
</dbReference>
<sequence length="211" mass="24225">MAPIYARNRSESSFILFTTPLEVGKIDPYSRDCPICNEPYGTYSKAIDLSSNDDLLEWPVRVDLCATPDSRTRLCGHIFGRRCLEKHLKAQGPWHSKCPMCRMTWFEPVHSGVNIGPAFWSPREGSSRNDEEIGEPPQAQDTDEEAAKQEQEQTTPRDRLRRRRPTPFLRRVLEACNVEEGSDEVRGSVDDVERTLEQLYAGREQWAEVQQ</sequence>
<feature type="compositionally biased region" description="Basic and acidic residues" evidence="5">
    <location>
        <begin position="145"/>
        <end position="158"/>
    </location>
</feature>
<dbReference type="GO" id="GO:0008270">
    <property type="term" value="F:zinc ion binding"/>
    <property type="evidence" value="ECO:0007669"/>
    <property type="project" value="UniProtKB-KW"/>
</dbReference>
<evidence type="ECO:0000313" key="7">
    <source>
        <dbReference type="EMBL" id="KAF2110520.1"/>
    </source>
</evidence>
<accession>A0A6A5YU22</accession>
<reference evidence="7" key="1">
    <citation type="journal article" date="2020" name="Stud. Mycol.">
        <title>101 Dothideomycetes genomes: a test case for predicting lifestyles and emergence of pathogens.</title>
        <authorList>
            <person name="Haridas S."/>
            <person name="Albert R."/>
            <person name="Binder M."/>
            <person name="Bloem J."/>
            <person name="Labutti K."/>
            <person name="Salamov A."/>
            <person name="Andreopoulos B."/>
            <person name="Baker S."/>
            <person name="Barry K."/>
            <person name="Bills G."/>
            <person name="Bluhm B."/>
            <person name="Cannon C."/>
            <person name="Castanera R."/>
            <person name="Culley D."/>
            <person name="Daum C."/>
            <person name="Ezra D."/>
            <person name="Gonzalez J."/>
            <person name="Henrissat B."/>
            <person name="Kuo A."/>
            <person name="Liang C."/>
            <person name="Lipzen A."/>
            <person name="Lutzoni F."/>
            <person name="Magnuson J."/>
            <person name="Mondo S."/>
            <person name="Nolan M."/>
            <person name="Ohm R."/>
            <person name="Pangilinan J."/>
            <person name="Park H.-J."/>
            <person name="Ramirez L."/>
            <person name="Alfaro M."/>
            <person name="Sun H."/>
            <person name="Tritt A."/>
            <person name="Yoshinaga Y."/>
            <person name="Zwiers L.-H."/>
            <person name="Turgeon B."/>
            <person name="Goodwin S."/>
            <person name="Spatafora J."/>
            <person name="Crous P."/>
            <person name="Grigoriev I."/>
        </authorList>
    </citation>
    <scope>NUCLEOTIDE SEQUENCE</scope>
    <source>
        <strain evidence="7">CBS 627.86</strain>
    </source>
</reference>
<dbReference type="InterPro" id="IPR027370">
    <property type="entry name" value="Znf-RING_euk"/>
</dbReference>
<keyword evidence="2 4" id="KW-0863">Zinc-finger</keyword>
<name>A0A6A5YU22_9PLEO</name>
<evidence type="ECO:0000256" key="3">
    <source>
        <dbReference type="ARBA" id="ARBA00022833"/>
    </source>
</evidence>
<feature type="domain" description="RING-type" evidence="6">
    <location>
        <begin position="33"/>
        <end position="102"/>
    </location>
</feature>
<proteinExistence type="predicted"/>
<feature type="region of interest" description="Disordered" evidence="5">
    <location>
        <begin position="117"/>
        <end position="166"/>
    </location>
</feature>
<protein>
    <recommendedName>
        <fullName evidence="6">RING-type domain-containing protein</fullName>
    </recommendedName>
</protein>
<dbReference type="InterPro" id="IPR013083">
    <property type="entry name" value="Znf_RING/FYVE/PHD"/>
</dbReference>
<evidence type="ECO:0000256" key="5">
    <source>
        <dbReference type="SAM" id="MobiDB-lite"/>
    </source>
</evidence>
<evidence type="ECO:0000256" key="4">
    <source>
        <dbReference type="PROSITE-ProRule" id="PRU00175"/>
    </source>
</evidence>
<dbReference type="InterPro" id="IPR001841">
    <property type="entry name" value="Znf_RING"/>
</dbReference>
<dbReference type="EMBL" id="ML977338">
    <property type="protein sequence ID" value="KAF2110520.1"/>
    <property type="molecule type" value="Genomic_DNA"/>
</dbReference>
<keyword evidence="3" id="KW-0862">Zinc</keyword>
<dbReference type="Gene3D" id="3.30.40.10">
    <property type="entry name" value="Zinc/RING finger domain, C3HC4 (zinc finger)"/>
    <property type="match status" value="1"/>
</dbReference>
<evidence type="ECO:0000313" key="8">
    <source>
        <dbReference type="Proteomes" id="UP000799770"/>
    </source>
</evidence>
<dbReference type="AlphaFoldDB" id="A0A6A5YU22"/>
<dbReference type="OrthoDB" id="5600418at2759"/>
<evidence type="ECO:0000256" key="2">
    <source>
        <dbReference type="ARBA" id="ARBA00022771"/>
    </source>
</evidence>
<evidence type="ECO:0000256" key="1">
    <source>
        <dbReference type="ARBA" id="ARBA00022723"/>
    </source>
</evidence>
<gene>
    <name evidence="7" type="ORF">BDV96DRAFT_202837</name>
</gene>